<dbReference type="Pfam" id="PF03458">
    <property type="entry name" value="Gly_transporter"/>
    <property type="match status" value="2"/>
</dbReference>
<keyword evidence="6 7" id="KW-0472">Membrane</keyword>
<feature type="domain" description="Glycine transporter" evidence="8">
    <location>
        <begin position="13"/>
        <end position="86"/>
    </location>
</feature>
<feature type="transmembrane region" description="Helical" evidence="7">
    <location>
        <begin position="12"/>
        <end position="30"/>
    </location>
</feature>
<evidence type="ECO:0000256" key="5">
    <source>
        <dbReference type="ARBA" id="ARBA00022989"/>
    </source>
</evidence>
<dbReference type="AlphaFoldDB" id="A0A1Q2HY37"/>
<accession>A0A1Q2HY37</accession>
<evidence type="ECO:0000259" key="8">
    <source>
        <dbReference type="Pfam" id="PF03458"/>
    </source>
</evidence>
<name>A0A1Q2HY37_9CORY</name>
<comment type="subcellular location">
    <subcellularLocation>
        <location evidence="1">Cell membrane</location>
        <topology evidence="1">Multi-pass membrane protein</topology>
    </subcellularLocation>
</comment>
<feature type="transmembrane region" description="Helical" evidence="7">
    <location>
        <begin position="157"/>
        <end position="176"/>
    </location>
</feature>
<keyword evidence="10" id="KW-1185">Reference proteome</keyword>
<feature type="transmembrane region" description="Helical" evidence="7">
    <location>
        <begin position="122"/>
        <end position="145"/>
    </location>
</feature>
<evidence type="ECO:0000313" key="9">
    <source>
        <dbReference type="EMBL" id="AQQ15758.1"/>
    </source>
</evidence>
<evidence type="ECO:0000256" key="1">
    <source>
        <dbReference type="ARBA" id="ARBA00004651"/>
    </source>
</evidence>
<evidence type="ECO:0000256" key="4">
    <source>
        <dbReference type="ARBA" id="ARBA00022692"/>
    </source>
</evidence>
<sequence length="271" mass="28706">MELSENVQTLFFVLEYTGVGLAATIGGTIAKRMNFDIIGFAFVALISSLSGGLIRDAVLNDGPAAALTHPGYIITATAGALFAYLVDLRGKAWETFRFYADLTTIGVWAVGGTLKALANGLNWVPCVILAIITAIGGTLVRDVVLRRIPSLFTEQKMYVLPAIAASVVMLVFNHFGMLYGGMLVAAVIAPILAVALNFGGRYITALDAKRTERPLEEKLADALGLESDFDGAEEAAGEVVAALDAASDAQLVAALRVLLRNEVKERTEAKA</sequence>
<dbReference type="PANTHER" id="PTHR30506:SF3">
    <property type="entry name" value="UPF0126 INNER MEMBRANE PROTEIN YADS-RELATED"/>
    <property type="match status" value="1"/>
</dbReference>
<proteinExistence type="inferred from homology"/>
<gene>
    <name evidence="9" type="ORF">CGLAU_09025</name>
</gene>
<organism evidence="9 10">
    <name type="scientific">Corynebacterium glaucum</name>
    <dbReference type="NCBI Taxonomy" id="187491"/>
    <lineage>
        <taxon>Bacteria</taxon>
        <taxon>Bacillati</taxon>
        <taxon>Actinomycetota</taxon>
        <taxon>Actinomycetes</taxon>
        <taxon>Mycobacteriales</taxon>
        <taxon>Corynebacteriaceae</taxon>
        <taxon>Corynebacterium</taxon>
    </lineage>
</organism>
<protein>
    <recommendedName>
        <fullName evidence="8">Glycine transporter domain-containing protein</fullName>
    </recommendedName>
</protein>
<evidence type="ECO:0000256" key="7">
    <source>
        <dbReference type="SAM" id="Phobius"/>
    </source>
</evidence>
<feature type="domain" description="Glycine transporter" evidence="8">
    <location>
        <begin position="99"/>
        <end position="173"/>
    </location>
</feature>
<feature type="transmembrane region" description="Helical" evidence="7">
    <location>
        <begin position="37"/>
        <end position="54"/>
    </location>
</feature>
<dbReference type="GO" id="GO:0005886">
    <property type="term" value="C:plasma membrane"/>
    <property type="evidence" value="ECO:0007669"/>
    <property type="project" value="UniProtKB-SubCell"/>
</dbReference>
<keyword evidence="5 7" id="KW-1133">Transmembrane helix</keyword>
<comment type="similarity">
    <text evidence="2">Belongs to the UPF0126 family.</text>
</comment>
<feature type="transmembrane region" description="Helical" evidence="7">
    <location>
        <begin position="182"/>
        <end position="203"/>
    </location>
</feature>
<feature type="transmembrane region" description="Helical" evidence="7">
    <location>
        <begin position="98"/>
        <end position="116"/>
    </location>
</feature>
<dbReference type="InterPro" id="IPR005115">
    <property type="entry name" value="Gly_transporter"/>
</dbReference>
<evidence type="ECO:0000313" key="10">
    <source>
        <dbReference type="Proteomes" id="UP000217209"/>
    </source>
</evidence>
<evidence type="ECO:0000256" key="6">
    <source>
        <dbReference type="ARBA" id="ARBA00023136"/>
    </source>
</evidence>
<dbReference type="RefSeq" id="WP_095660398.1">
    <property type="nucleotide sequence ID" value="NZ_BAAAKB010000032.1"/>
</dbReference>
<evidence type="ECO:0000256" key="2">
    <source>
        <dbReference type="ARBA" id="ARBA00008193"/>
    </source>
</evidence>
<reference evidence="9 10" key="1">
    <citation type="submission" date="2016-12" db="EMBL/GenBank/DDBJ databases">
        <authorList>
            <person name="Song W.-J."/>
            <person name="Kurnit D.M."/>
        </authorList>
    </citation>
    <scope>NUCLEOTIDE SEQUENCE [LARGE SCALE GENOMIC DNA]</scope>
    <source>
        <strain evidence="9 10">DSM 30827</strain>
    </source>
</reference>
<feature type="transmembrane region" description="Helical" evidence="7">
    <location>
        <begin position="66"/>
        <end position="86"/>
    </location>
</feature>
<dbReference type="EMBL" id="CP019688">
    <property type="protein sequence ID" value="AQQ15758.1"/>
    <property type="molecule type" value="Genomic_DNA"/>
</dbReference>
<keyword evidence="3" id="KW-1003">Cell membrane</keyword>
<dbReference type="Proteomes" id="UP000217209">
    <property type="component" value="Chromosome"/>
</dbReference>
<keyword evidence="4 7" id="KW-0812">Transmembrane</keyword>
<dbReference type="PANTHER" id="PTHR30506">
    <property type="entry name" value="INNER MEMBRANE PROTEIN"/>
    <property type="match status" value="1"/>
</dbReference>
<evidence type="ECO:0000256" key="3">
    <source>
        <dbReference type="ARBA" id="ARBA00022475"/>
    </source>
</evidence>
<dbReference type="KEGG" id="cgv:CGLAU_09025"/>
<dbReference type="OrthoDB" id="9791874at2"/>